<dbReference type="Gene3D" id="3.30.750.24">
    <property type="entry name" value="STAS domain"/>
    <property type="match status" value="1"/>
</dbReference>
<reference evidence="9" key="1">
    <citation type="journal article" date="2023" name="G3 (Bethesda)">
        <title>Whole genome assemblies of Zophobas morio and Tenebrio molitor.</title>
        <authorList>
            <person name="Kaur S."/>
            <person name="Stinson S.A."/>
            <person name="diCenzo G.C."/>
        </authorList>
    </citation>
    <scope>NUCLEOTIDE SEQUENCE</scope>
    <source>
        <strain evidence="9">QUZm001</strain>
    </source>
</reference>
<evidence type="ECO:0000256" key="3">
    <source>
        <dbReference type="ARBA" id="ARBA00022989"/>
    </source>
</evidence>
<dbReference type="Proteomes" id="UP001168821">
    <property type="component" value="Unassembled WGS sequence"/>
</dbReference>
<evidence type="ECO:0000256" key="1">
    <source>
        <dbReference type="ARBA" id="ARBA00004141"/>
    </source>
</evidence>
<proteinExistence type="predicted"/>
<evidence type="ECO:0000256" key="6">
    <source>
        <dbReference type="SAM" id="Phobius"/>
    </source>
</evidence>
<evidence type="ECO:0000256" key="4">
    <source>
        <dbReference type="ARBA" id="ARBA00023136"/>
    </source>
</evidence>
<feature type="transmembrane region" description="Helical" evidence="6">
    <location>
        <begin position="78"/>
        <end position="99"/>
    </location>
</feature>
<evidence type="ECO:0000313" key="9">
    <source>
        <dbReference type="EMBL" id="KAJ3645327.1"/>
    </source>
</evidence>
<keyword evidence="3 6" id="KW-1133">Transmembrane helix</keyword>
<keyword evidence="10" id="KW-1185">Reference proteome</keyword>
<feature type="transmembrane region" description="Helical" evidence="6">
    <location>
        <begin position="259"/>
        <end position="283"/>
    </location>
</feature>
<feature type="domain" description="STAS" evidence="8">
    <location>
        <begin position="509"/>
        <end position="599"/>
    </location>
</feature>
<dbReference type="PANTHER" id="PTHR11814">
    <property type="entry name" value="SULFATE TRANSPORTER"/>
    <property type="match status" value="1"/>
</dbReference>
<dbReference type="Pfam" id="PF00916">
    <property type="entry name" value="Sulfate_transp"/>
    <property type="match status" value="1"/>
</dbReference>
<dbReference type="GO" id="GO:0016020">
    <property type="term" value="C:membrane"/>
    <property type="evidence" value="ECO:0007669"/>
    <property type="project" value="UniProtKB-SubCell"/>
</dbReference>
<accession>A0AA38HZP4</accession>
<feature type="transmembrane region" description="Helical" evidence="6">
    <location>
        <begin position="228"/>
        <end position="247"/>
    </location>
</feature>
<dbReference type="InterPro" id="IPR011547">
    <property type="entry name" value="SLC26A/SulP_dom"/>
</dbReference>
<dbReference type="SUPFAM" id="SSF52091">
    <property type="entry name" value="SpoIIaa-like"/>
    <property type="match status" value="1"/>
</dbReference>
<evidence type="ECO:0000313" key="10">
    <source>
        <dbReference type="Proteomes" id="UP001168821"/>
    </source>
</evidence>
<feature type="transmembrane region" description="Helical" evidence="6">
    <location>
        <begin position="105"/>
        <end position="128"/>
    </location>
</feature>
<sequence>MHTTQTNNNQNGVSHIGTTSSVDTEDNNDFILAKTSKSRPNWVRRRIRSACSKKTLCKRIPILGWVPQYNQKYALSDFIAGVTIGCTVIAQGLVFAMVAGVPPQYGLYTSFIGCFVYVVFGTCKASAVGPSTMTAVLIFETIGGKGPQYGILLCFLTGLIQLLLAVLSFGFLIDFISTPVMSGFACAGALFTATTQIHNLFGMKAPNRNFIPTWVDFITNISQTNFKIWDTVLGLTCLLVLVLLKVLEKILVPLGKLPKLFSAISITGNLIVIITTTIISYYVGENEETPFRLTGYVPSGLPTIQVPPFSYQTVSNTTTTFREMVADLHLAIFVIPFMGFLETITVCKTFNEDALSVDATQEFLAIGLSNVMGSFLQALPCSAALGRSAINYSSGVKTTLGGLYTGVLVLLALVYLTPYFYYIPKATLASVIIAACTSVLKVEVVKQMWRTKKSDLIPGLTTFVVCLTWSLQYGILMGVGVDLLSIMYHAARPKIYMQQTKSSKGTKYLLVTPDRWIIFPSVYYVKNLVTKWSVRHGVPVVLDCSHIYGADYTAATVIRNLIQDFVKRHQPLFFYNLRPSVSYIVSSLSVKDFFVYYNLDEFDDVLKTWCANKESVRGQKNQLY</sequence>
<comment type="caution">
    <text evidence="9">The sequence shown here is derived from an EMBL/GenBank/DDBJ whole genome shotgun (WGS) entry which is preliminary data.</text>
</comment>
<dbReference type="EMBL" id="JALNTZ010000007">
    <property type="protein sequence ID" value="KAJ3645327.1"/>
    <property type="molecule type" value="Genomic_DNA"/>
</dbReference>
<gene>
    <name evidence="9" type="ORF">Zmor_022993</name>
</gene>
<feature type="region of interest" description="Disordered" evidence="5">
    <location>
        <begin position="1"/>
        <end position="21"/>
    </location>
</feature>
<dbReference type="InterPro" id="IPR002645">
    <property type="entry name" value="STAS_dom"/>
</dbReference>
<dbReference type="GO" id="GO:0055085">
    <property type="term" value="P:transmembrane transport"/>
    <property type="evidence" value="ECO:0007669"/>
    <property type="project" value="InterPro"/>
</dbReference>
<dbReference type="CDD" id="cd07042">
    <property type="entry name" value="STAS_SulP_like_sulfate_transporter"/>
    <property type="match status" value="1"/>
</dbReference>
<feature type="transmembrane region" description="Helical" evidence="6">
    <location>
        <begin position="398"/>
        <end position="416"/>
    </location>
</feature>
<organism evidence="9 10">
    <name type="scientific">Zophobas morio</name>
    <dbReference type="NCBI Taxonomy" id="2755281"/>
    <lineage>
        <taxon>Eukaryota</taxon>
        <taxon>Metazoa</taxon>
        <taxon>Ecdysozoa</taxon>
        <taxon>Arthropoda</taxon>
        <taxon>Hexapoda</taxon>
        <taxon>Insecta</taxon>
        <taxon>Pterygota</taxon>
        <taxon>Neoptera</taxon>
        <taxon>Endopterygota</taxon>
        <taxon>Coleoptera</taxon>
        <taxon>Polyphaga</taxon>
        <taxon>Cucujiformia</taxon>
        <taxon>Tenebrionidae</taxon>
        <taxon>Zophobas</taxon>
    </lineage>
</organism>
<dbReference type="AlphaFoldDB" id="A0AA38HZP4"/>
<feature type="transmembrane region" description="Helical" evidence="6">
    <location>
        <begin position="363"/>
        <end position="386"/>
    </location>
</feature>
<protein>
    <recommendedName>
        <fullName evidence="11">Sodium-independent sulfate anion transporter</fullName>
    </recommendedName>
</protein>
<dbReference type="InterPro" id="IPR001902">
    <property type="entry name" value="SLC26A/SulP_fam"/>
</dbReference>
<evidence type="ECO:0000256" key="2">
    <source>
        <dbReference type="ARBA" id="ARBA00022692"/>
    </source>
</evidence>
<keyword evidence="4 6" id="KW-0472">Membrane</keyword>
<feature type="transmembrane region" description="Helical" evidence="6">
    <location>
        <begin position="149"/>
        <end position="173"/>
    </location>
</feature>
<feature type="transmembrane region" description="Helical" evidence="6">
    <location>
        <begin position="330"/>
        <end position="351"/>
    </location>
</feature>
<dbReference type="Pfam" id="PF01740">
    <property type="entry name" value="STAS"/>
    <property type="match status" value="1"/>
</dbReference>
<evidence type="ECO:0000259" key="8">
    <source>
        <dbReference type="Pfam" id="PF01740"/>
    </source>
</evidence>
<evidence type="ECO:0000256" key="5">
    <source>
        <dbReference type="SAM" id="MobiDB-lite"/>
    </source>
</evidence>
<comment type="subcellular location">
    <subcellularLocation>
        <location evidence="1">Membrane</location>
        <topology evidence="1">Multi-pass membrane protein</topology>
    </subcellularLocation>
</comment>
<name>A0AA38HZP4_9CUCU</name>
<evidence type="ECO:0000259" key="7">
    <source>
        <dbReference type="Pfam" id="PF00916"/>
    </source>
</evidence>
<feature type="transmembrane region" description="Helical" evidence="6">
    <location>
        <begin position="463"/>
        <end position="488"/>
    </location>
</feature>
<feature type="domain" description="SLC26A/SulP transporter" evidence="7">
    <location>
        <begin position="76"/>
        <end position="456"/>
    </location>
</feature>
<evidence type="ECO:0008006" key="11">
    <source>
        <dbReference type="Google" id="ProtNLM"/>
    </source>
</evidence>
<keyword evidence="2 6" id="KW-0812">Transmembrane</keyword>
<dbReference type="InterPro" id="IPR036513">
    <property type="entry name" value="STAS_dom_sf"/>
</dbReference>